<feature type="compositionally biased region" description="Basic and acidic residues" evidence="1">
    <location>
        <begin position="229"/>
        <end position="250"/>
    </location>
</feature>
<dbReference type="AlphaFoldDB" id="Q6BK98"/>
<sequence length="605" mass="67006">MTVSINLQHSLSDLGLDSQRFTNKDDIKPWLQNYLLHKKGIHVVIARSDANKIVFRCKSDKSKETAEKLSLGSRRQISCPFKIRANYSIRNHVWTLVVMNENHDHELDNFGLMQQSKLAYLFNHHKTNESGLLSSGSDDSTSAALTNPSKSNTSSDVFSSFIPSSTEMVSPNEAHDNHNLASSIDELKDTVTSKDNSDSEKMLDTYEEQKSKKRKVPKGHNVKRRKTKRETISVHDEDQESRQDKSSKEVVGDLREQVNLLISNTIINNQNFTDKEKSMMIKSFFSRFIKDYKGIINTVANQQKMVLNNWFNTPNPAQTNLHSHANTNLIPLSPLLNDTDTDYTSATPNNSNNQSIDNLTHLPNMSLGSSLITNVGAACNSTGPSNSNANNNYNNFIVPPQMQLSQIQNQNQQLPSFNTIQNQLPLSPNSLANNSTASLFVNNFNTNLNSNTSSLIPPINNSNTNTTLNPSHLLKSSNKNNVFNNNMNSTASSNLLSRNEFKQNSSLNPINNNIASSNTISLNTNQNSGSISNSNTSNNYTVNYGGLSSPNNNIINPNIQNNSTNGAFYNKEMQSGNTSNNPQNSTTSNTSGALNHIASLNDNGW</sequence>
<dbReference type="GO" id="GO:0000981">
    <property type="term" value="F:DNA-binding transcription factor activity, RNA polymerase II-specific"/>
    <property type="evidence" value="ECO:0007669"/>
    <property type="project" value="InterPro"/>
</dbReference>
<evidence type="ECO:0000313" key="2">
    <source>
        <dbReference type="EMBL" id="CAG89779.2"/>
    </source>
</evidence>
<evidence type="ECO:0000313" key="3">
    <source>
        <dbReference type="Proteomes" id="UP000000599"/>
    </source>
</evidence>
<dbReference type="Proteomes" id="UP000000599">
    <property type="component" value="Chromosome F"/>
</dbReference>
<dbReference type="RefSeq" id="XP_461373.2">
    <property type="nucleotide sequence ID" value="XM_461373.1"/>
</dbReference>
<dbReference type="STRING" id="284592.Q6BK98"/>
<gene>
    <name evidence="2" type="ordered locus">DEHA2F23694g</name>
</gene>
<feature type="compositionally biased region" description="Low complexity" evidence="1">
    <location>
        <begin position="131"/>
        <end position="146"/>
    </location>
</feature>
<dbReference type="VEuPathDB" id="FungiDB:DEHA2F23694g"/>
<accession>Q6BK98</accession>
<dbReference type="KEGG" id="dha:DEHA2F23694g"/>
<feature type="region of interest" description="Disordered" evidence="1">
    <location>
        <begin position="131"/>
        <end position="250"/>
    </location>
</feature>
<proteinExistence type="predicted"/>
<dbReference type="OrthoDB" id="4068596at2759"/>
<dbReference type="EMBL" id="CR382138">
    <property type="protein sequence ID" value="CAG89779.2"/>
    <property type="molecule type" value="Genomic_DNA"/>
</dbReference>
<feature type="region of interest" description="Disordered" evidence="1">
    <location>
        <begin position="570"/>
        <end position="605"/>
    </location>
</feature>
<dbReference type="GeneID" id="2904271"/>
<feature type="compositionally biased region" description="Low complexity" evidence="1">
    <location>
        <begin position="574"/>
        <end position="592"/>
    </location>
</feature>
<reference evidence="2 3" key="1">
    <citation type="journal article" date="2004" name="Nature">
        <title>Genome evolution in yeasts.</title>
        <authorList>
            <consortium name="Genolevures"/>
            <person name="Dujon B."/>
            <person name="Sherman D."/>
            <person name="Fischer G."/>
            <person name="Durrens P."/>
            <person name="Casaregola S."/>
            <person name="Lafontaine I."/>
            <person name="de Montigny J."/>
            <person name="Marck C."/>
            <person name="Neuveglise C."/>
            <person name="Talla E."/>
            <person name="Goffard N."/>
            <person name="Frangeul L."/>
            <person name="Aigle M."/>
            <person name="Anthouard V."/>
            <person name="Babour A."/>
            <person name="Barbe V."/>
            <person name="Barnay S."/>
            <person name="Blanchin S."/>
            <person name="Beckerich J.M."/>
            <person name="Beyne E."/>
            <person name="Bleykasten C."/>
            <person name="Boisrame A."/>
            <person name="Boyer J."/>
            <person name="Cattolico L."/>
            <person name="Confanioleri F."/>
            <person name="de Daruvar A."/>
            <person name="Despons L."/>
            <person name="Fabre E."/>
            <person name="Fairhead C."/>
            <person name="Ferry-Dumazet H."/>
            <person name="Groppi A."/>
            <person name="Hantraye F."/>
            <person name="Hennequin C."/>
            <person name="Jauniaux N."/>
            <person name="Joyet P."/>
            <person name="Kachouri R."/>
            <person name="Kerrest A."/>
            <person name="Koszul R."/>
            <person name="Lemaire M."/>
            <person name="Lesur I."/>
            <person name="Ma L."/>
            <person name="Muller H."/>
            <person name="Nicaud J.M."/>
            <person name="Nikolski M."/>
            <person name="Oztas S."/>
            <person name="Ozier-Kalogeropoulos O."/>
            <person name="Pellenz S."/>
            <person name="Potier S."/>
            <person name="Richard G.F."/>
            <person name="Straub M.L."/>
            <person name="Suleau A."/>
            <person name="Swennene D."/>
            <person name="Tekaia F."/>
            <person name="Wesolowski-Louvel M."/>
            <person name="Westhof E."/>
            <person name="Wirth B."/>
            <person name="Zeniou-Meyer M."/>
            <person name="Zivanovic I."/>
            <person name="Bolotin-Fukuhara M."/>
            <person name="Thierry A."/>
            <person name="Bouchier C."/>
            <person name="Caudron B."/>
            <person name="Scarpelli C."/>
            <person name="Gaillardin C."/>
            <person name="Weissenbach J."/>
            <person name="Wincker P."/>
            <person name="Souciet J.L."/>
        </authorList>
    </citation>
    <scope>NUCLEOTIDE SEQUENCE [LARGE SCALE GENOMIC DNA]</scope>
    <source>
        <strain evidence="3">ATCC 36239 / CBS 767 / BCRC 21394 / JCM 1990 / NBRC 0083 / IGC 2968</strain>
    </source>
</reference>
<dbReference type="InParanoid" id="Q6BK98"/>
<dbReference type="HOGENOM" id="CLU_451281_0_0_1"/>
<dbReference type="eggNOG" id="KOG4818">
    <property type="taxonomic scope" value="Eukaryota"/>
</dbReference>
<organism evidence="2 3">
    <name type="scientific">Debaryomyces hansenii (strain ATCC 36239 / CBS 767 / BCRC 21394 / JCM 1990 / NBRC 0083 / IGC 2968)</name>
    <name type="common">Yeast</name>
    <name type="synonym">Torulaspora hansenii</name>
    <dbReference type="NCBI Taxonomy" id="284592"/>
    <lineage>
        <taxon>Eukaryota</taxon>
        <taxon>Fungi</taxon>
        <taxon>Dikarya</taxon>
        <taxon>Ascomycota</taxon>
        <taxon>Saccharomycotina</taxon>
        <taxon>Pichiomycetes</taxon>
        <taxon>Debaryomycetaceae</taxon>
        <taxon>Debaryomyces</taxon>
    </lineage>
</organism>
<dbReference type="OMA" id="NYSVRNK"/>
<dbReference type="InterPro" id="IPR014842">
    <property type="entry name" value="AFT"/>
</dbReference>
<feature type="compositionally biased region" description="Low complexity" evidence="1">
    <location>
        <begin position="154"/>
        <end position="165"/>
    </location>
</feature>
<dbReference type="Pfam" id="PF08731">
    <property type="entry name" value="AFT"/>
    <property type="match status" value="1"/>
</dbReference>
<dbReference type="GO" id="GO:0010106">
    <property type="term" value="P:cellular response to iron ion starvation"/>
    <property type="evidence" value="ECO:0007669"/>
    <property type="project" value="InterPro"/>
</dbReference>
<dbReference type="GO" id="GO:0045944">
    <property type="term" value="P:positive regulation of transcription by RNA polymerase II"/>
    <property type="evidence" value="ECO:0007669"/>
    <property type="project" value="InterPro"/>
</dbReference>
<protein>
    <submittedName>
        <fullName evidence="2">DEHA2F23694p</fullName>
    </submittedName>
</protein>
<keyword evidence="3" id="KW-1185">Reference proteome</keyword>
<feature type="compositionally biased region" description="Basic and acidic residues" evidence="1">
    <location>
        <begin position="185"/>
        <end position="210"/>
    </location>
</feature>
<evidence type="ECO:0000256" key="1">
    <source>
        <dbReference type="SAM" id="MobiDB-lite"/>
    </source>
</evidence>
<feature type="compositionally biased region" description="Basic residues" evidence="1">
    <location>
        <begin position="211"/>
        <end position="228"/>
    </location>
</feature>
<name>Q6BK98_DEBHA</name>